<dbReference type="OrthoDB" id="5906376at2"/>
<evidence type="ECO:0000313" key="1">
    <source>
        <dbReference type="EMBL" id="GAD79847.1"/>
    </source>
</evidence>
<comment type="caution">
    <text evidence="1">The sequence shown here is derived from an EMBL/GenBank/DDBJ whole genome shotgun (WGS) entry which is preliminary data.</text>
</comment>
<dbReference type="STRING" id="1219080.VEZ01S_20_01200"/>
<gene>
    <name evidence="1" type="ORF">VEZ01S_20_01200</name>
</gene>
<name>U3B316_9VIBR</name>
<dbReference type="RefSeq" id="WP_021713555.1">
    <property type="nucleotide sequence ID" value="NZ_BATM01000020.1"/>
</dbReference>
<protein>
    <submittedName>
        <fullName evidence="1">Uncharacterized protein</fullName>
    </submittedName>
</protein>
<keyword evidence="2" id="KW-1185">Reference proteome</keyword>
<sequence>MSIEKSEPSIEQLQQLKNQWLFSQVEVDFPTRESVLGKACYLDLIEATNTITAFDIDELQDSDSSAQFDWVKADFHKLTVLFSQFYASHSRVPVASKEYLQEFFAQIILDESTPHSLCLGFAGPEVAAVAIVSCVKERVLVSDLLLADSCSEKAEVSAILNVFGRELMDNQVNHSIYVHRSRYIK</sequence>
<proteinExistence type="predicted"/>
<accession>U3B316</accession>
<dbReference type="AlphaFoldDB" id="U3B316"/>
<evidence type="ECO:0000313" key="2">
    <source>
        <dbReference type="Proteomes" id="UP000016562"/>
    </source>
</evidence>
<dbReference type="EMBL" id="BATM01000020">
    <property type="protein sequence ID" value="GAD79847.1"/>
    <property type="molecule type" value="Genomic_DNA"/>
</dbReference>
<dbReference type="Proteomes" id="UP000016562">
    <property type="component" value="Unassembled WGS sequence"/>
</dbReference>
<organism evidence="1 2">
    <name type="scientific">Vibrio ezurae NBRC 102218</name>
    <dbReference type="NCBI Taxonomy" id="1219080"/>
    <lineage>
        <taxon>Bacteria</taxon>
        <taxon>Pseudomonadati</taxon>
        <taxon>Pseudomonadota</taxon>
        <taxon>Gammaproteobacteria</taxon>
        <taxon>Vibrionales</taxon>
        <taxon>Vibrionaceae</taxon>
        <taxon>Vibrio</taxon>
    </lineage>
</organism>
<reference evidence="1 2" key="1">
    <citation type="submission" date="2013-09" db="EMBL/GenBank/DDBJ databases">
        <title>Whole genome shotgun sequence of Vibrio ezurae NBRC 102218.</title>
        <authorList>
            <person name="Yoshida I."/>
            <person name="Hosoyama A."/>
            <person name="Numata M."/>
            <person name="Hashimoto M."/>
            <person name="Hosoyama Y."/>
            <person name="Tsuchikane K."/>
            <person name="Noguchi M."/>
            <person name="Hirakata S."/>
            <person name="Ichikawa N."/>
            <person name="Ohji S."/>
            <person name="Yamazoe A."/>
            <person name="Fujita N."/>
        </authorList>
    </citation>
    <scope>NUCLEOTIDE SEQUENCE [LARGE SCALE GENOMIC DNA]</scope>
    <source>
        <strain evidence="1 2">NBRC 102218</strain>
    </source>
</reference>